<comment type="caution">
    <text evidence="1">The sequence shown here is derived from an EMBL/GenBank/DDBJ whole genome shotgun (WGS) entry which is preliminary data.</text>
</comment>
<accession>A0A8J5VXQ2</accession>
<dbReference type="EMBL" id="JAAALK010000282">
    <property type="protein sequence ID" value="KAG8077356.1"/>
    <property type="molecule type" value="Genomic_DNA"/>
</dbReference>
<evidence type="ECO:0000313" key="1">
    <source>
        <dbReference type="EMBL" id="KAG8077356.1"/>
    </source>
</evidence>
<reference evidence="1" key="2">
    <citation type="submission" date="2021-02" db="EMBL/GenBank/DDBJ databases">
        <authorList>
            <person name="Kimball J.A."/>
            <person name="Haas M.W."/>
            <person name="Macchietto M."/>
            <person name="Kono T."/>
            <person name="Duquette J."/>
            <person name="Shao M."/>
        </authorList>
    </citation>
    <scope>NUCLEOTIDE SEQUENCE</scope>
    <source>
        <tissue evidence="1">Fresh leaf tissue</tissue>
    </source>
</reference>
<sequence>MAALPFLRWGATPRPRPLPLLSSAATPPAAYSPHFANHPPLPAASPAPRSCGWDWDYPKLEKWVQSQGFRPGQAMMLWKMGNVSAEQRV</sequence>
<name>A0A8J5VXQ2_ZIZPA</name>
<dbReference type="AlphaFoldDB" id="A0A8J5VXQ2"/>
<proteinExistence type="predicted"/>
<reference evidence="1" key="1">
    <citation type="journal article" date="2021" name="bioRxiv">
        <title>Whole Genome Assembly and Annotation of Northern Wild Rice, Zizania palustris L., Supports a Whole Genome Duplication in the Zizania Genus.</title>
        <authorList>
            <person name="Haas M."/>
            <person name="Kono T."/>
            <person name="Macchietto M."/>
            <person name="Millas R."/>
            <person name="McGilp L."/>
            <person name="Shao M."/>
            <person name="Duquette J."/>
            <person name="Hirsch C.N."/>
            <person name="Kimball J."/>
        </authorList>
    </citation>
    <scope>NUCLEOTIDE SEQUENCE</scope>
    <source>
        <tissue evidence="1">Fresh leaf tissue</tissue>
    </source>
</reference>
<keyword evidence="2" id="KW-1185">Reference proteome</keyword>
<gene>
    <name evidence="1" type="ORF">GUJ93_ZPchr0007g3863</name>
</gene>
<protein>
    <submittedName>
        <fullName evidence="1">Uncharacterized protein</fullName>
    </submittedName>
</protein>
<organism evidence="1 2">
    <name type="scientific">Zizania palustris</name>
    <name type="common">Northern wild rice</name>
    <dbReference type="NCBI Taxonomy" id="103762"/>
    <lineage>
        <taxon>Eukaryota</taxon>
        <taxon>Viridiplantae</taxon>
        <taxon>Streptophyta</taxon>
        <taxon>Embryophyta</taxon>
        <taxon>Tracheophyta</taxon>
        <taxon>Spermatophyta</taxon>
        <taxon>Magnoliopsida</taxon>
        <taxon>Liliopsida</taxon>
        <taxon>Poales</taxon>
        <taxon>Poaceae</taxon>
        <taxon>BOP clade</taxon>
        <taxon>Oryzoideae</taxon>
        <taxon>Oryzeae</taxon>
        <taxon>Zizaniinae</taxon>
        <taxon>Zizania</taxon>
    </lineage>
</organism>
<dbReference type="Proteomes" id="UP000729402">
    <property type="component" value="Unassembled WGS sequence"/>
</dbReference>
<evidence type="ECO:0000313" key="2">
    <source>
        <dbReference type="Proteomes" id="UP000729402"/>
    </source>
</evidence>